<dbReference type="Gene3D" id="3.10.129.110">
    <property type="entry name" value="Polyketide synthase dehydratase"/>
    <property type="match status" value="1"/>
</dbReference>
<organism evidence="3 4">
    <name type="scientific">Nephila pilipes</name>
    <name type="common">Giant wood spider</name>
    <name type="synonym">Nephila maculata</name>
    <dbReference type="NCBI Taxonomy" id="299642"/>
    <lineage>
        <taxon>Eukaryota</taxon>
        <taxon>Metazoa</taxon>
        <taxon>Ecdysozoa</taxon>
        <taxon>Arthropoda</taxon>
        <taxon>Chelicerata</taxon>
        <taxon>Arachnida</taxon>
        <taxon>Araneae</taxon>
        <taxon>Araneomorphae</taxon>
        <taxon>Entelegynae</taxon>
        <taxon>Araneoidea</taxon>
        <taxon>Nephilidae</taxon>
        <taxon>Nephila</taxon>
    </lineage>
</organism>
<dbReference type="GO" id="GO:0016740">
    <property type="term" value="F:transferase activity"/>
    <property type="evidence" value="ECO:0007669"/>
    <property type="project" value="UniProtKB-KW"/>
</dbReference>
<dbReference type="InterPro" id="IPR050444">
    <property type="entry name" value="Polyketide_Synthase"/>
</dbReference>
<keyword evidence="4" id="KW-1185">Reference proteome</keyword>
<dbReference type="Gene3D" id="3.40.50.720">
    <property type="entry name" value="NAD(P)-binding Rossmann-like Domain"/>
    <property type="match status" value="1"/>
</dbReference>
<dbReference type="InterPro" id="IPR036291">
    <property type="entry name" value="NAD(P)-bd_dom_sf"/>
</dbReference>
<protein>
    <submittedName>
        <fullName evidence="3">Fatty acid synthase</fullName>
    </submittedName>
</protein>
<evidence type="ECO:0000256" key="1">
    <source>
        <dbReference type="ARBA" id="ARBA00022679"/>
    </source>
</evidence>
<dbReference type="CDD" id="cd05195">
    <property type="entry name" value="enoyl_red"/>
    <property type="match status" value="1"/>
</dbReference>
<name>A0A8X6MS50_NEPPI</name>
<dbReference type="PANTHER" id="PTHR45681">
    <property type="entry name" value="POLYKETIDE SYNTHASE 44-RELATED"/>
    <property type="match status" value="1"/>
</dbReference>
<dbReference type="SUPFAM" id="SSF51735">
    <property type="entry name" value="NAD(P)-binding Rossmann-fold domains"/>
    <property type="match status" value="1"/>
</dbReference>
<dbReference type="SMART" id="SM00829">
    <property type="entry name" value="PKS_ER"/>
    <property type="match status" value="1"/>
</dbReference>
<accession>A0A8X6MS50</accession>
<feature type="non-terminal residue" evidence="3">
    <location>
        <position position="1"/>
    </location>
</feature>
<evidence type="ECO:0000313" key="4">
    <source>
        <dbReference type="Proteomes" id="UP000887013"/>
    </source>
</evidence>
<sequence>MKVSHRGKKLNAGKKIVPTKFFVNILNSCGRFEITEGKSLVASGQVYESQKIVFQERPPEYTRDNLFLTGKDIYEELKISGYEFGSSFQGVIEADIEGVSGVIRWQDKWIPFLDSVLLFFLLSSSSEQFRVPTEILSLKIDPNIFESFVNRNYVSEKDELRDTIQKKCAIGFEFSGREEMSGKRLCGFASSQAIATSIHVEPKFCIEIPDNWSLEEAATIPIVYTTCYYCFFTRARLQPRESVLIHSGTGGVGLAAINIALRLNCEIFVTV</sequence>
<evidence type="ECO:0000259" key="2">
    <source>
        <dbReference type="SMART" id="SM00829"/>
    </source>
</evidence>
<dbReference type="PANTHER" id="PTHR45681:SF6">
    <property type="entry name" value="POLYKETIDE SYNTHASE 37"/>
    <property type="match status" value="1"/>
</dbReference>
<keyword evidence="1" id="KW-0808">Transferase</keyword>
<dbReference type="EMBL" id="BMAW01096569">
    <property type="protein sequence ID" value="GFS75240.1"/>
    <property type="molecule type" value="Genomic_DNA"/>
</dbReference>
<dbReference type="OrthoDB" id="6436875at2759"/>
<proteinExistence type="predicted"/>
<comment type="caution">
    <text evidence="3">The sequence shown here is derived from an EMBL/GenBank/DDBJ whole genome shotgun (WGS) entry which is preliminary data.</text>
</comment>
<dbReference type="InterPro" id="IPR020843">
    <property type="entry name" value="ER"/>
</dbReference>
<reference evidence="3" key="1">
    <citation type="submission" date="2020-08" db="EMBL/GenBank/DDBJ databases">
        <title>Multicomponent nature underlies the extraordinary mechanical properties of spider dragline silk.</title>
        <authorList>
            <person name="Kono N."/>
            <person name="Nakamura H."/>
            <person name="Mori M."/>
            <person name="Yoshida Y."/>
            <person name="Ohtoshi R."/>
            <person name="Malay A.D."/>
            <person name="Moran D.A.P."/>
            <person name="Tomita M."/>
            <person name="Numata K."/>
            <person name="Arakawa K."/>
        </authorList>
    </citation>
    <scope>NUCLEOTIDE SEQUENCE</scope>
</reference>
<dbReference type="Proteomes" id="UP000887013">
    <property type="component" value="Unassembled WGS sequence"/>
</dbReference>
<dbReference type="AlphaFoldDB" id="A0A8X6MS50"/>
<dbReference type="InterPro" id="IPR042104">
    <property type="entry name" value="PKS_dehydratase_sf"/>
</dbReference>
<feature type="domain" description="Enoyl reductase (ER)" evidence="2">
    <location>
        <begin position="143"/>
        <end position="271"/>
    </location>
</feature>
<evidence type="ECO:0000313" key="3">
    <source>
        <dbReference type="EMBL" id="GFS75240.1"/>
    </source>
</evidence>
<gene>
    <name evidence="3" type="primary">FASN</name>
    <name evidence="3" type="ORF">NPIL_637401</name>
</gene>
<dbReference type="GO" id="GO:0016491">
    <property type="term" value="F:oxidoreductase activity"/>
    <property type="evidence" value="ECO:0007669"/>
    <property type="project" value="InterPro"/>
</dbReference>